<comment type="caution">
    <text evidence="2">The sequence shown here is derived from an EMBL/GenBank/DDBJ whole genome shotgun (WGS) entry which is preliminary data.</text>
</comment>
<organism evidence="2 3">
    <name type="scientific">Dactylosporangium salmoneum</name>
    <dbReference type="NCBI Taxonomy" id="53361"/>
    <lineage>
        <taxon>Bacteria</taxon>
        <taxon>Bacillati</taxon>
        <taxon>Actinomycetota</taxon>
        <taxon>Actinomycetes</taxon>
        <taxon>Micromonosporales</taxon>
        <taxon>Micromonosporaceae</taxon>
        <taxon>Dactylosporangium</taxon>
    </lineage>
</organism>
<sequence>MISPASRTRGIPSIAVAMNVLGALWVVLAVIGGLNLWPDDGGYGAKTKPADLAPAISVMFLGGVAATVAFGAAAVVAQVAKRGDADAS</sequence>
<dbReference type="Proteomes" id="UP001501444">
    <property type="component" value="Unassembled WGS sequence"/>
</dbReference>
<evidence type="ECO:0000256" key="1">
    <source>
        <dbReference type="SAM" id="Phobius"/>
    </source>
</evidence>
<accession>A0ABN3G9W5</accession>
<dbReference type="RefSeq" id="WP_344613400.1">
    <property type="nucleotide sequence ID" value="NZ_BAAARV010000025.1"/>
</dbReference>
<keyword evidence="3" id="KW-1185">Reference proteome</keyword>
<protein>
    <submittedName>
        <fullName evidence="2">Uncharacterized protein</fullName>
    </submittedName>
</protein>
<name>A0ABN3G9W5_9ACTN</name>
<keyword evidence="1" id="KW-0472">Membrane</keyword>
<feature type="transmembrane region" description="Helical" evidence="1">
    <location>
        <begin position="12"/>
        <end position="36"/>
    </location>
</feature>
<gene>
    <name evidence="2" type="ORF">GCM10010170_034500</name>
</gene>
<dbReference type="EMBL" id="BAAARV010000025">
    <property type="protein sequence ID" value="GAA2347175.1"/>
    <property type="molecule type" value="Genomic_DNA"/>
</dbReference>
<proteinExistence type="predicted"/>
<reference evidence="2 3" key="1">
    <citation type="journal article" date="2019" name="Int. J. Syst. Evol. Microbiol.">
        <title>The Global Catalogue of Microorganisms (GCM) 10K type strain sequencing project: providing services to taxonomists for standard genome sequencing and annotation.</title>
        <authorList>
            <consortium name="The Broad Institute Genomics Platform"/>
            <consortium name="The Broad Institute Genome Sequencing Center for Infectious Disease"/>
            <person name="Wu L."/>
            <person name="Ma J."/>
        </authorList>
    </citation>
    <scope>NUCLEOTIDE SEQUENCE [LARGE SCALE GENOMIC DNA]</scope>
    <source>
        <strain evidence="2 3">JCM 3272</strain>
    </source>
</reference>
<feature type="transmembrane region" description="Helical" evidence="1">
    <location>
        <begin position="56"/>
        <end position="80"/>
    </location>
</feature>
<evidence type="ECO:0000313" key="2">
    <source>
        <dbReference type="EMBL" id="GAA2347175.1"/>
    </source>
</evidence>
<keyword evidence="1" id="KW-1133">Transmembrane helix</keyword>
<evidence type="ECO:0000313" key="3">
    <source>
        <dbReference type="Proteomes" id="UP001501444"/>
    </source>
</evidence>
<keyword evidence="1" id="KW-0812">Transmembrane</keyword>